<evidence type="ECO:0000313" key="2">
    <source>
        <dbReference type="Proteomes" id="UP000305848"/>
    </source>
</evidence>
<comment type="caution">
    <text evidence="1">The sequence shown here is derived from an EMBL/GenBank/DDBJ whole genome shotgun (WGS) entry which is preliminary data.</text>
</comment>
<evidence type="ECO:0000313" key="1">
    <source>
        <dbReference type="EMBL" id="TKK70891.1"/>
    </source>
</evidence>
<dbReference type="EMBL" id="SZQL01000002">
    <property type="protein sequence ID" value="TKK70891.1"/>
    <property type="molecule type" value="Genomic_DNA"/>
</dbReference>
<dbReference type="InterPro" id="IPR011051">
    <property type="entry name" value="RmlC_Cupin_sf"/>
</dbReference>
<dbReference type="RefSeq" id="WP_137260490.1">
    <property type="nucleotide sequence ID" value="NZ_SZQL01000002.1"/>
</dbReference>
<dbReference type="Proteomes" id="UP000305848">
    <property type="component" value="Unassembled WGS sequence"/>
</dbReference>
<gene>
    <name evidence="1" type="ORF">FC093_04135</name>
</gene>
<dbReference type="OrthoDB" id="8418771at2"/>
<organism evidence="1 2">
    <name type="scientific">Ilyomonas limi</name>
    <dbReference type="NCBI Taxonomy" id="2575867"/>
    <lineage>
        <taxon>Bacteria</taxon>
        <taxon>Pseudomonadati</taxon>
        <taxon>Bacteroidota</taxon>
        <taxon>Chitinophagia</taxon>
        <taxon>Chitinophagales</taxon>
        <taxon>Chitinophagaceae</taxon>
        <taxon>Ilyomonas</taxon>
    </lineage>
</organism>
<accession>A0A4U3L6K9</accession>
<dbReference type="Gene3D" id="2.60.120.10">
    <property type="entry name" value="Jelly Rolls"/>
    <property type="match status" value="1"/>
</dbReference>
<dbReference type="AlphaFoldDB" id="A0A4U3L6K9"/>
<keyword evidence="2" id="KW-1185">Reference proteome</keyword>
<dbReference type="SUPFAM" id="SSF51182">
    <property type="entry name" value="RmlC-like cupins"/>
    <property type="match status" value="1"/>
</dbReference>
<proteinExistence type="predicted"/>
<sequence length="132" mass="15182">MEEKFNESTINRPEGERLLDAPFVIADLEAYIRQITEEDAWFKNDRNAITLFKSDNITVVLIALHETAQLQPPSPSVGIAVIQVLSGELTVEIEGQTFTIKRHQIVNFHEQLQYYIAAKEESIFLLTMYNRD</sequence>
<dbReference type="InterPro" id="IPR014710">
    <property type="entry name" value="RmlC-like_jellyroll"/>
</dbReference>
<evidence type="ECO:0008006" key="3">
    <source>
        <dbReference type="Google" id="ProtNLM"/>
    </source>
</evidence>
<protein>
    <recommendedName>
        <fullName evidence="3">AraC-type arabinose-binding/dimerisation domain-containing protein</fullName>
    </recommendedName>
</protein>
<name>A0A4U3L6K9_9BACT</name>
<reference evidence="1 2" key="1">
    <citation type="submission" date="2019-05" db="EMBL/GenBank/DDBJ databases">
        <title>Panacibacter sp. strain 17mud1-8 Genome sequencing and assembly.</title>
        <authorList>
            <person name="Chhetri G."/>
        </authorList>
    </citation>
    <scope>NUCLEOTIDE SEQUENCE [LARGE SCALE GENOMIC DNA]</scope>
    <source>
        <strain evidence="1 2">17mud1-8</strain>
    </source>
</reference>